<dbReference type="RefSeq" id="WP_007414458.1">
    <property type="nucleotide sequence ID" value="NZ_ABOX02000009.1"/>
</dbReference>
<evidence type="ECO:0000256" key="1">
    <source>
        <dbReference type="SAM" id="Coils"/>
    </source>
</evidence>
<accession>B9XF68</accession>
<dbReference type="EMBL" id="ABOX02000009">
    <property type="protein sequence ID" value="EEF61566.1"/>
    <property type="molecule type" value="Genomic_DNA"/>
</dbReference>
<comment type="caution">
    <text evidence="3">The sequence shown here is derived from an EMBL/GenBank/DDBJ whole genome shotgun (WGS) entry which is preliminary data.</text>
</comment>
<reference evidence="3 4" key="1">
    <citation type="journal article" date="2011" name="J. Bacteriol.">
        <title>Genome sequence of 'Pedosphaera parvula' Ellin514, an aerobic Verrucomicrobial isolate from pasture soil.</title>
        <authorList>
            <person name="Kant R."/>
            <person name="van Passel M.W."/>
            <person name="Sangwan P."/>
            <person name="Palva A."/>
            <person name="Lucas S."/>
            <person name="Copeland A."/>
            <person name="Lapidus A."/>
            <person name="Glavina Del Rio T."/>
            <person name="Dalin E."/>
            <person name="Tice H."/>
            <person name="Bruce D."/>
            <person name="Goodwin L."/>
            <person name="Pitluck S."/>
            <person name="Chertkov O."/>
            <person name="Larimer F.W."/>
            <person name="Land M.L."/>
            <person name="Hauser L."/>
            <person name="Brettin T.S."/>
            <person name="Detter J.C."/>
            <person name="Han S."/>
            <person name="de Vos W.M."/>
            <person name="Janssen P.H."/>
            <person name="Smidt H."/>
        </authorList>
    </citation>
    <scope>NUCLEOTIDE SEQUENCE [LARGE SCALE GENOMIC DNA]</scope>
    <source>
        <strain evidence="3 4">Ellin514</strain>
    </source>
</reference>
<keyword evidence="4" id="KW-1185">Reference proteome</keyword>
<evidence type="ECO:0000313" key="3">
    <source>
        <dbReference type="EMBL" id="EEF61566.1"/>
    </source>
</evidence>
<proteinExistence type="predicted"/>
<protein>
    <submittedName>
        <fullName evidence="3">Phosphate-selective porin O and P</fullName>
    </submittedName>
</protein>
<keyword evidence="2" id="KW-0732">Signal</keyword>
<gene>
    <name evidence="3" type="ORF">Cflav_PD4244</name>
</gene>
<keyword evidence="1" id="KW-0175">Coiled coil</keyword>
<dbReference type="AlphaFoldDB" id="B9XF68"/>
<evidence type="ECO:0000313" key="4">
    <source>
        <dbReference type="Proteomes" id="UP000003688"/>
    </source>
</evidence>
<feature type="chain" id="PRO_5002894844" evidence="2">
    <location>
        <begin position="30"/>
        <end position="468"/>
    </location>
</feature>
<dbReference type="Proteomes" id="UP000003688">
    <property type="component" value="Unassembled WGS sequence"/>
</dbReference>
<dbReference type="InterPro" id="IPR010870">
    <property type="entry name" value="Porin_O/P"/>
</dbReference>
<dbReference type="OrthoDB" id="9807854at2"/>
<evidence type="ECO:0000256" key="2">
    <source>
        <dbReference type="SAM" id="SignalP"/>
    </source>
</evidence>
<dbReference type="SUPFAM" id="SSF56935">
    <property type="entry name" value="Porins"/>
    <property type="match status" value="1"/>
</dbReference>
<feature type="signal peptide" evidence="2">
    <location>
        <begin position="1"/>
        <end position="29"/>
    </location>
</feature>
<dbReference type="Gene3D" id="2.40.160.10">
    <property type="entry name" value="Porin"/>
    <property type="match status" value="1"/>
</dbReference>
<dbReference type="STRING" id="320771.Cflav_PD4244"/>
<name>B9XF68_PEDPL</name>
<dbReference type="InterPro" id="IPR023614">
    <property type="entry name" value="Porin_dom_sf"/>
</dbReference>
<dbReference type="Pfam" id="PF07396">
    <property type="entry name" value="Porin_O_P"/>
    <property type="match status" value="1"/>
</dbReference>
<sequence precursor="true">MKHNPMKIRYLALAAILLGAPVYISPTRATDISSEDVNKLLQRIDELEQKVKVLERNREVDQEIATEKSKAAPTVSLGSNGLLVRSADTNFVMNIHGYAQVDGRFYLNDRETANDTFLLRRVRPIIEGTVYDKFDYRLMLDVATGNVTGSSAANNALIDDAYVNARFFNQFQVQVGKYKSPVGLERLKSTADLVFVETGFATQLTPNYDTGVMIHNALFNTPVNYAIGIFNGAGDAGSDDLDVSDEGKDVVGRLFLQPFLNRDVDSLRGLGFGVAGSIGHHNGPLATYKTAGQQTFFSYSTTTTANGSQYRLDPQLFYYWGPFGILSEYVLSSQEVRSTAAGTPPNARFNNTAWQVEASYLLTGEQNTFKTINPLHPFGPVNGGWGAFELALRVQQLSLDKDAFPKYVTSTSAKEATAWGVGANWYLNRNVKLNLDYEATSFRGGSKVKNAVTAHEEHVILSRVQFSF</sequence>
<feature type="coiled-coil region" evidence="1">
    <location>
        <begin position="30"/>
        <end position="64"/>
    </location>
</feature>
<organism evidence="3 4">
    <name type="scientific">Pedosphaera parvula (strain Ellin514)</name>
    <dbReference type="NCBI Taxonomy" id="320771"/>
    <lineage>
        <taxon>Bacteria</taxon>
        <taxon>Pseudomonadati</taxon>
        <taxon>Verrucomicrobiota</taxon>
        <taxon>Pedosphaerae</taxon>
        <taxon>Pedosphaerales</taxon>
        <taxon>Pedosphaeraceae</taxon>
        <taxon>Pedosphaera</taxon>
    </lineage>
</organism>